<evidence type="ECO:0000313" key="10">
    <source>
        <dbReference type="Proteomes" id="UP000426027"/>
    </source>
</evidence>
<comment type="similarity">
    <text evidence="1 7">Belongs to the mandelate racemase/muconate lactonizing enzyme family.</text>
</comment>
<dbReference type="KEGG" id="fls:GLV81_10870"/>
<dbReference type="GO" id="GO:0006518">
    <property type="term" value="P:peptide metabolic process"/>
    <property type="evidence" value="ECO:0007669"/>
    <property type="project" value="UniProtKB-ARBA"/>
</dbReference>
<dbReference type="Gene3D" id="3.20.20.120">
    <property type="entry name" value="Enolase-like C-terminal domain"/>
    <property type="match status" value="1"/>
</dbReference>
<sequence length="368" mass="40565">MRITAIDIYRYSIRMEPFTIATGTMTFAQNMLLYIHTSEGLTGVGECSAFPMIAGETQSTCFVLAKDFANIWMGKDARDIAGRMQELDYYIAGNHTAKSAFDMALYDLAAKAANMPLYQYLGGSYREIESDLTIGIGTAEAMAAKAVDYVQRMKANVLKIKLGKNPAEDIQRMQAIRLAVGPHIGLRIDANQGWDFEAAVFALTGMEELNVQFCEQPMPKLLDDKMPSLRRISKIKIMADESVFSHHDAERLIRNNACDYINIKLSKAGGIHEALRIHDVCQRGNIPNMLGGMLESRLAVSAKAHLALACPNIQFFDLDTSLMGHLEDPVLGGVQYNGMVISTPQTPGIGADVDPAFLQQCEKVRVES</sequence>
<dbReference type="InterPro" id="IPR013341">
    <property type="entry name" value="Mandelate_racemase_N_dom"/>
</dbReference>
<dbReference type="InterPro" id="IPR013342">
    <property type="entry name" value="Mandelate_racemase_C"/>
</dbReference>
<feature type="active site" description="Proton acceptor; specific for (S)-substrate epimerization" evidence="5">
    <location>
        <position position="264"/>
    </location>
</feature>
<dbReference type="EC" id="5.1.1.-" evidence="7"/>
<protein>
    <recommendedName>
        <fullName evidence="7">Dipeptide epimerase</fullName>
        <ecNumber evidence="7">5.1.1.-</ecNumber>
    </recommendedName>
</protein>
<evidence type="ECO:0000256" key="5">
    <source>
        <dbReference type="PIRSR" id="PIRSR634603-1"/>
    </source>
</evidence>
<dbReference type="FunFam" id="3.30.390.10:FF:000009">
    <property type="entry name" value="Hydrophobic dipeptide epimerase"/>
    <property type="match status" value="1"/>
</dbReference>
<dbReference type="GO" id="GO:0000287">
    <property type="term" value="F:magnesium ion binding"/>
    <property type="evidence" value="ECO:0007669"/>
    <property type="project" value="UniProtKB-ARBA"/>
</dbReference>
<dbReference type="EMBL" id="CP046566">
    <property type="protein sequence ID" value="QGW28534.1"/>
    <property type="molecule type" value="Genomic_DNA"/>
</dbReference>
<feature type="active site" description="Proton acceptor; specific for (R)-substrate epimerization" evidence="5">
    <location>
        <position position="161"/>
    </location>
</feature>
<dbReference type="PANTHER" id="PTHR48073">
    <property type="entry name" value="O-SUCCINYLBENZOATE SYNTHASE-RELATED"/>
    <property type="match status" value="1"/>
</dbReference>
<feature type="binding site" evidence="6">
    <location>
        <position position="215"/>
    </location>
    <ligand>
        <name>Mg(2+)</name>
        <dbReference type="ChEBI" id="CHEBI:18420"/>
    </ligand>
</feature>
<dbReference type="RefSeq" id="WP_157478887.1">
    <property type="nucleotide sequence ID" value="NZ_CP046566.1"/>
</dbReference>
<dbReference type="SFLD" id="SFLDS00001">
    <property type="entry name" value="Enolase"/>
    <property type="match status" value="1"/>
</dbReference>
<gene>
    <name evidence="9" type="ORF">GLV81_10870</name>
</gene>
<dbReference type="SMART" id="SM00922">
    <property type="entry name" value="MR_MLE"/>
    <property type="match status" value="1"/>
</dbReference>
<dbReference type="Pfam" id="PF02746">
    <property type="entry name" value="MR_MLE_N"/>
    <property type="match status" value="1"/>
</dbReference>
<dbReference type="GO" id="GO:0016855">
    <property type="term" value="F:racemase and epimerase activity, acting on amino acids and derivatives"/>
    <property type="evidence" value="ECO:0007669"/>
    <property type="project" value="UniProtKB-UniRule"/>
</dbReference>
<keyword evidence="2 6" id="KW-0479">Metal-binding</keyword>
<evidence type="ECO:0000256" key="2">
    <source>
        <dbReference type="ARBA" id="ARBA00022723"/>
    </source>
</evidence>
<keyword evidence="4 7" id="KW-0413">Isomerase</keyword>
<dbReference type="Pfam" id="PF13378">
    <property type="entry name" value="MR_MLE_C"/>
    <property type="match status" value="1"/>
</dbReference>
<evidence type="ECO:0000256" key="4">
    <source>
        <dbReference type="ARBA" id="ARBA00023235"/>
    </source>
</evidence>
<evidence type="ECO:0000256" key="3">
    <source>
        <dbReference type="ARBA" id="ARBA00022842"/>
    </source>
</evidence>
<proteinExistence type="inferred from homology"/>
<keyword evidence="10" id="KW-1185">Reference proteome</keyword>
<dbReference type="SUPFAM" id="SSF51604">
    <property type="entry name" value="Enolase C-terminal domain-like"/>
    <property type="match status" value="1"/>
</dbReference>
<dbReference type="SFLD" id="SFLDF00009">
    <property type="entry name" value="o-succinylbenzoate_synthase"/>
    <property type="match status" value="1"/>
</dbReference>
<comment type="cofactor">
    <cofactor evidence="6 7">
        <name>Mg(2+)</name>
        <dbReference type="ChEBI" id="CHEBI:18420"/>
    </cofactor>
    <text evidence="6 7">Binds 1 Mg(2+) ion per subunit.</text>
</comment>
<dbReference type="SFLD" id="SFLDG00180">
    <property type="entry name" value="muconate_cycloisomerase"/>
    <property type="match status" value="1"/>
</dbReference>
<evidence type="ECO:0000313" key="9">
    <source>
        <dbReference type="EMBL" id="QGW28534.1"/>
    </source>
</evidence>
<reference evidence="9 10" key="1">
    <citation type="submission" date="2019-11" db="EMBL/GenBank/DDBJ databases">
        <authorList>
            <person name="Im W.T."/>
        </authorList>
    </citation>
    <scope>NUCLEOTIDE SEQUENCE [LARGE SCALE GENOMIC DNA]</scope>
    <source>
        <strain evidence="9 10">SB-02</strain>
    </source>
</reference>
<keyword evidence="3 6" id="KW-0460">Magnesium</keyword>
<dbReference type="AlphaFoldDB" id="A0A6I6G8D9"/>
<dbReference type="InterPro" id="IPR029017">
    <property type="entry name" value="Enolase-like_N"/>
</dbReference>
<dbReference type="InterPro" id="IPR029065">
    <property type="entry name" value="Enolase_C-like"/>
</dbReference>
<dbReference type="CDD" id="cd03319">
    <property type="entry name" value="L-Ala-DL-Glu_epimerase"/>
    <property type="match status" value="1"/>
</dbReference>
<dbReference type="Gene3D" id="3.30.390.10">
    <property type="entry name" value="Enolase-like, N-terminal domain"/>
    <property type="match status" value="1"/>
</dbReference>
<dbReference type="SUPFAM" id="SSF54826">
    <property type="entry name" value="Enolase N-terminal domain-like"/>
    <property type="match status" value="1"/>
</dbReference>
<evidence type="ECO:0000256" key="1">
    <source>
        <dbReference type="ARBA" id="ARBA00008031"/>
    </source>
</evidence>
<name>A0A6I6G8D9_9BACT</name>
<organism evidence="9 10">
    <name type="scientific">Phnomibacter ginsenosidimutans</name>
    <dbReference type="NCBI Taxonomy" id="2676868"/>
    <lineage>
        <taxon>Bacteria</taxon>
        <taxon>Pseudomonadati</taxon>
        <taxon>Bacteroidota</taxon>
        <taxon>Chitinophagia</taxon>
        <taxon>Chitinophagales</taxon>
        <taxon>Chitinophagaceae</taxon>
        <taxon>Phnomibacter</taxon>
    </lineage>
</organism>
<feature type="binding site" evidence="6">
    <location>
        <position position="240"/>
    </location>
    <ligand>
        <name>Mg(2+)</name>
        <dbReference type="ChEBI" id="CHEBI:18420"/>
    </ligand>
</feature>
<dbReference type="PANTHER" id="PTHR48073:SF2">
    <property type="entry name" value="O-SUCCINYLBENZOATE SYNTHASE"/>
    <property type="match status" value="1"/>
</dbReference>
<evidence type="ECO:0000256" key="6">
    <source>
        <dbReference type="PIRSR" id="PIRSR634603-3"/>
    </source>
</evidence>
<accession>A0A6I6G8D9</accession>
<dbReference type="Proteomes" id="UP000426027">
    <property type="component" value="Chromosome"/>
</dbReference>
<dbReference type="InterPro" id="IPR034603">
    <property type="entry name" value="Dipeptide_epimerase"/>
</dbReference>
<evidence type="ECO:0000259" key="8">
    <source>
        <dbReference type="SMART" id="SM00922"/>
    </source>
</evidence>
<dbReference type="InterPro" id="IPR036849">
    <property type="entry name" value="Enolase-like_C_sf"/>
</dbReference>
<feature type="domain" description="Mandelate racemase/muconate lactonizing enzyme C-terminal" evidence="8">
    <location>
        <begin position="139"/>
        <end position="236"/>
    </location>
</feature>
<evidence type="ECO:0000256" key="7">
    <source>
        <dbReference type="RuleBase" id="RU366006"/>
    </source>
</evidence>
<feature type="binding site" evidence="6">
    <location>
        <position position="189"/>
    </location>
    <ligand>
        <name>Mg(2+)</name>
        <dbReference type="ChEBI" id="CHEBI:18420"/>
    </ligand>
</feature>